<dbReference type="EMBL" id="CP015285">
    <property type="protein sequence ID" value="AWB06376.1"/>
    <property type="molecule type" value="Genomic_DNA"/>
</dbReference>
<sequence length="396" mass="44491">MIEDLTNAVAYVSKNKDAFTVALSILGLVGILFSWRSSNAAKRSSDAALEQARIANDGKITDRLAKAVEQLGSEKLQVRLGAIYALERVALDSPRDHGTVFEHLADFVREHSKIKHKPGATFIDEDRSPAKDDSGRRDVSLILKVIGRRNRKNDKNILIDLSNCDLKKLRLSRGDYSFVNFFGSDLSGTTFHECKVQYVNFIKAKLHNVSFIGADLYQANFHNADLQEVDFSHGLMARCRFIKARIIDCNFLNTDLTGCTLLADELRGNKFRGTKFSYSEISGFDFASNILEMVSMNHASLKECNAQEAKLHDIDLSDAFIIKGNWEGAKLHRMQARRAKFMAVNLNKAKMSNSNLSDATFKECKMHQANLTAANKDNTIFDKSDSEHHVNKYKVK</sequence>
<dbReference type="Proteomes" id="UP000077405">
    <property type="component" value="Chromosome"/>
</dbReference>
<dbReference type="RefSeq" id="WP_082860832.1">
    <property type="nucleotide sequence ID" value="NZ_CP015285.1"/>
</dbReference>
<dbReference type="AlphaFoldDB" id="A0A2R4VPM4"/>
<protein>
    <submittedName>
        <fullName evidence="1">Pentapeptide repeat-containing protein</fullName>
    </submittedName>
</protein>
<dbReference type="OrthoDB" id="7837851at2"/>
<name>A0A2R4VPM4_9PROT</name>
<dbReference type="Gene3D" id="2.160.20.80">
    <property type="entry name" value="E3 ubiquitin-protein ligase SopA"/>
    <property type="match status" value="2"/>
</dbReference>
<dbReference type="InterPro" id="IPR051082">
    <property type="entry name" value="Pentapeptide-BTB/POZ_domain"/>
</dbReference>
<dbReference type="Pfam" id="PF13599">
    <property type="entry name" value="Pentapeptide_4"/>
    <property type="match status" value="1"/>
</dbReference>
<accession>A0A2R4VPM4</accession>
<evidence type="ECO:0000313" key="2">
    <source>
        <dbReference type="Proteomes" id="UP000077405"/>
    </source>
</evidence>
<dbReference type="KEGG" id="ahu:A6A40_14805"/>
<evidence type="ECO:0000313" key="1">
    <source>
        <dbReference type="EMBL" id="AWB06376.1"/>
    </source>
</evidence>
<reference evidence="1 2" key="1">
    <citation type="journal article" date="2013" name="Int. J. Syst. Evol. Microbiol.">
        <title>Azospirillum humicireducens sp. nov., a nitrogen-fixing bacterium isolated from a microbial fuel cell.</title>
        <authorList>
            <person name="Zhou S."/>
            <person name="Han L."/>
            <person name="Wang Y."/>
            <person name="Yang G."/>
            <person name="Zhuang L."/>
            <person name="Hu P."/>
        </authorList>
    </citation>
    <scope>NUCLEOTIDE SEQUENCE [LARGE SCALE GENOMIC DNA]</scope>
    <source>
        <strain evidence="1 2">SgZ-5</strain>
    </source>
</reference>
<proteinExistence type="predicted"/>
<dbReference type="PANTHER" id="PTHR14136">
    <property type="entry name" value="BTB_POZ DOMAIN-CONTAINING PROTEIN KCTD9"/>
    <property type="match status" value="1"/>
</dbReference>
<keyword evidence="2" id="KW-1185">Reference proteome</keyword>
<gene>
    <name evidence="1" type="ORF">A6A40_14805</name>
</gene>
<dbReference type="SUPFAM" id="SSF141571">
    <property type="entry name" value="Pentapeptide repeat-like"/>
    <property type="match status" value="2"/>
</dbReference>
<dbReference type="InterPro" id="IPR001646">
    <property type="entry name" value="5peptide_repeat"/>
</dbReference>
<dbReference type="PANTHER" id="PTHR14136:SF17">
    <property type="entry name" value="BTB_POZ DOMAIN-CONTAINING PROTEIN KCTD9"/>
    <property type="match status" value="1"/>
</dbReference>
<organism evidence="1 2">
    <name type="scientific">Azospirillum humicireducens</name>
    <dbReference type="NCBI Taxonomy" id="1226968"/>
    <lineage>
        <taxon>Bacteria</taxon>
        <taxon>Pseudomonadati</taxon>
        <taxon>Pseudomonadota</taxon>
        <taxon>Alphaproteobacteria</taxon>
        <taxon>Rhodospirillales</taxon>
        <taxon>Azospirillaceae</taxon>
        <taxon>Azospirillum</taxon>
    </lineage>
</organism>
<dbReference type="Pfam" id="PF00805">
    <property type="entry name" value="Pentapeptide"/>
    <property type="match status" value="1"/>
</dbReference>